<dbReference type="FunFam" id="3.30.40.10:FF:000900">
    <property type="entry name" value="Ubiquitinyl hydrolase 1"/>
    <property type="match status" value="1"/>
</dbReference>
<dbReference type="InterPro" id="IPR038765">
    <property type="entry name" value="Papain-like_cys_pep_sf"/>
</dbReference>
<reference evidence="25" key="1">
    <citation type="submission" date="2016-11" db="EMBL/GenBank/DDBJ databases">
        <title>The genome of Nicotiana attenuata.</title>
        <authorList>
            <person name="Xu S."/>
            <person name="Brockmoeller T."/>
            <person name="Gaquerel E."/>
            <person name="Navarro A."/>
            <person name="Kuhl H."/>
            <person name="Gase K."/>
            <person name="Ling Z."/>
            <person name="Zhou W."/>
            <person name="Kreitzer C."/>
            <person name="Stanke M."/>
            <person name="Tang H."/>
            <person name="Lyons E."/>
            <person name="Pandey P."/>
            <person name="Pandey S.P."/>
            <person name="Timmermann B."/>
            <person name="Baldwin I.T."/>
        </authorList>
    </citation>
    <scope>NUCLEOTIDE SEQUENCE [LARGE SCALE GENOMIC DNA]</scope>
    <source>
        <strain evidence="25">UT</strain>
    </source>
</reference>
<dbReference type="Gene3D" id="3.30.40.10">
    <property type="entry name" value="Zinc/RING finger domain, C3HC4 (zinc finger)"/>
    <property type="match status" value="1"/>
</dbReference>
<comment type="similarity">
    <text evidence="4">Belongs to the pectinesterase family.</text>
</comment>
<evidence type="ECO:0000256" key="16">
    <source>
        <dbReference type="ARBA" id="ARBA00047928"/>
    </source>
</evidence>
<feature type="domain" description="UBP-type" evidence="24">
    <location>
        <begin position="387"/>
        <end position="522"/>
    </location>
</feature>
<dbReference type="Pfam" id="PF01095">
    <property type="entry name" value="Pectinesterase"/>
    <property type="match status" value="1"/>
</dbReference>
<keyword evidence="10 19" id="KW-0863">Zinc-finger</keyword>
<feature type="transmembrane region" description="Helical" evidence="22">
    <location>
        <begin position="6"/>
        <end position="24"/>
    </location>
</feature>
<evidence type="ECO:0000256" key="13">
    <source>
        <dbReference type="ARBA" id="ARBA00022833"/>
    </source>
</evidence>
<dbReference type="PROSITE" id="PS50235">
    <property type="entry name" value="USP_3"/>
    <property type="match status" value="1"/>
</dbReference>
<evidence type="ECO:0000256" key="22">
    <source>
        <dbReference type="SAM" id="Phobius"/>
    </source>
</evidence>
<keyword evidence="12 25" id="KW-0378">Hydrolase</keyword>
<feature type="region of interest" description="Disordered" evidence="21">
    <location>
        <begin position="354"/>
        <end position="375"/>
    </location>
</feature>
<feature type="active site" evidence="20">
    <location>
        <position position="193"/>
    </location>
</feature>
<dbReference type="FunFam" id="2.160.20.10:FF:000013">
    <property type="entry name" value="Pectinesterase"/>
    <property type="match status" value="1"/>
</dbReference>
<dbReference type="Proteomes" id="UP000187609">
    <property type="component" value="Unassembled WGS sequence"/>
</dbReference>
<evidence type="ECO:0000259" key="23">
    <source>
        <dbReference type="PROSITE" id="PS50235"/>
    </source>
</evidence>
<evidence type="ECO:0000256" key="11">
    <source>
        <dbReference type="ARBA" id="ARBA00022786"/>
    </source>
</evidence>
<dbReference type="PROSITE" id="PS50271">
    <property type="entry name" value="ZF_UBP"/>
    <property type="match status" value="1"/>
</dbReference>
<dbReference type="GO" id="GO:0008270">
    <property type="term" value="F:zinc ion binding"/>
    <property type="evidence" value="ECO:0007669"/>
    <property type="project" value="UniProtKB-KW"/>
</dbReference>
<feature type="compositionally biased region" description="Polar residues" evidence="21">
    <location>
        <begin position="1025"/>
        <end position="1045"/>
    </location>
</feature>
<dbReference type="PANTHER" id="PTHR31321:SF76">
    <property type="entry name" value="PECTINESTERASE 10-RELATED"/>
    <property type="match status" value="1"/>
</dbReference>
<keyword evidence="6" id="KW-0134">Cell wall</keyword>
<dbReference type="GO" id="GO:0016579">
    <property type="term" value="P:protein deubiquitination"/>
    <property type="evidence" value="ECO:0007669"/>
    <property type="project" value="InterPro"/>
</dbReference>
<dbReference type="InterPro" id="IPR012334">
    <property type="entry name" value="Pectin_lyas_fold"/>
</dbReference>
<evidence type="ECO:0000256" key="12">
    <source>
        <dbReference type="ARBA" id="ARBA00022801"/>
    </source>
</evidence>
<keyword evidence="11" id="KW-0833">Ubl conjugation pathway</keyword>
<dbReference type="InterPro" id="IPR001394">
    <property type="entry name" value="Peptidase_C19_UCH"/>
</dbReference>
<feature type="region of interest" description="Disordered" evidence="21">
    <location>
        <begin position="1096"/>
        <end position="1164"/>
    </location>
</feature>
<evidence type="ECO:0000256" key="1">
    <source>
        <dbReference type="ARBA" id="ARBA00000707"/>
    </source>
</evidence>
<dbReference type="InterPro" id="IPR018040">
    <property type="entry name" value="Pectinesterase_Tyr_AS"/>
</dbReference>
<feature type="compositionally biased region" description="Acidic residues" evidence="21">
    <location>
        <begin position="1186"/>
        <end position="1195"/>
    </location>
</feature>
<dbReference type="Gene3D" id="2.160.20.10">
    <property type="entry name" value="Single-stranded right-handed beta-helix, Pectin lyase-like"/>
    <property type="match status" value="1"/>
</dbReference>
<dbReference type="InterPro" id="IPR011050">
    <property type="entry name" value="Pectin_lyase_fold/virulence"/>
</dbReference>
<sequence length="1333" mass="147183">MASFQWFFFIILYIYFMSFTEGNARFHRVFHRKKQIVNLPTVYVDPSGHGNFTTIQSAIDSVPQHNQNWICIYIKAGKYREQVKIPREKPYIYLKGEGKRKTNVTWDGHNSIASDATFISEADYTIAKSITFINSYNFPPEGNINPMQAAVAAMISGDKSTFYRCGFLGLQDTLWDVQGRHYFKLCTIVGAVDFIFGAGQSIYERCTISTNAGALESLIGYITAQGRISPNDDSGFVFKDSAVFGTGVTFLGRPWREYARVLFYNTTMTNIIVPEGWAAWSFVGRENQLTFSEESCKGIGSNTTQRVSWEAKLSQQELQQLTSLSFIDNEGWIMKQPGIMGKKAKKKARSVVKEKRNPFTSTNPIDQNSSQTIGTPDDRVVVVNDRIECPHVDKGIDVEKVSAKLESSEPVRCDDCREGVANRRASKTKVKHGKKKGGADPKQGSKAIWICLVCGHFSCGGAGFPTTPQSHAVRHARQHHHPVAVQFENPQLRWCFPCSTLIHAKKVEDGGEQKDVFQDIVKMIKKRPSEGTAIDVEAVWFGSGSITSGIKSEASASLDADGKSGYTVRGLVNLGNTCFFNSIMQSLLAMNRLRDYFLKFDGFAGPITAALKKLFSETSEGALKKTVNPKAFFGSICAKAPQFRGYQQQDSHELLRCLLDRLCTEELTARKQTKSSQDGGKSLSACPTFVDDIFGGRLSSTVSCLECGHTSVVHEPFLDLSLPVPTKKPPATGAKSVFRAKKSKPPMRSVKALPKVSRDAAPLNAQSAQGDEEKSVTEERAVPSADVSQDSIDARVMAENMGLTSQNLCSSPKSDNAQNCEGVSRQLASVDNFTWLDYLDQDTLPNGDDVVSQVDHMLTNQISETENSVQPVDALQNNLDADTEMKLTCIDNACSPNDVMCLNDQGQSKSPDCDIASEFSKKLLVKDSGMTDAINIEHSSAFCSQICSGDSNLGTDSYTKLSEDEAPLLLQDSEVLLLPYKEITSTAGDMLKGGCEASSAAAVCEQDSLDFNGFGDLFNEPDSDAQPSEQPFCSAAASQANGSSESDPEEVDNRDAPVSVESCLAYFTKPELLSKTEHAWKCENCTKVLKEKRMRFKNKLTKPRSHNMMNGHEDQNPNGESSSGETFDDRLSQNGTSPRAEQDSASWLSENGTQENQGEANSQVNSGFKSNEVQLLEAPSVSANSESEESEDEETDVKCVKVERDATKRILIDKVPPILTIHLKRFSQDARGRLSKLSGHVNFRDTIDLKPYIATRSLQKEIYKYRLIGVVEHSGTMRGGHYVAYVRGGPKITGKDKNAEDFAWYYASDAYVREVSLEEVLRCEAYILFYEET</sequence>
<dbReference type="SUPFAM" id="SSF54001">
    <property type="entry name" value="Cysteine proteinases"/>
    <property type="match status" value="1"/>
</dbReference>
<dbReference type="GO" id="GO:0004843">
    <property type="term" value="F:cysteine-type deubiquitinase activity"/>
    <property type="evidence" value="ECO:0007669"/>
    <property type="project" value="UniProtKB-EC"/>
</dbReference>
<evidence type="ECO:0000313" key="25">
    <source>
        <dbReference type="EMBL" id="OIT27480.1"/>
    </source>
</evidence>
<keyword evidence="14" id="KW-0063">Aspartyl esterase</keyword>
<dbReference type="PROSITE" id="PS00973">
    <property type="entry name" value="USP_2"/>
    <property type="match status" value="1"/>
</dbReference>
<proteinExistence type="inferred from homology"/>
<comment type="caution">
    <text evidence="25">The sequence shown here is derived from an EMBL/GenBank/DDBJ whole genome shotgun (WGS) entry which is preliminary data.</text>
</comment>
<dbReference type="InterPro" id="IPR033131">
    <property type="entry name" value="Pectinesterase_Asp_AS"/>
</dbReference>
<evidence type="ECO:0000256" key="6">
    <source>
        <dbReference type="ARBA" id="ARBA00022512"/>
    </source>
</evidence>
<evidence type="ECO:0000256" key="10">
    <source>
        <dbReference type="ARBA" id="ARBA00022771"/>
    </source>
</evidence>
<evidence type="ECO:0000256" key="17">
    <source>
        <dbReference type="ARBA" id="ARBA00057335"/>
    </source>
</evidence>
<feature type="region of interest" description="Disordered" evidence="21">
    <location>
        <begin position="1015"/>
        <end position="1055"/>
    </location>
</feature>
<evidence type="ECO:0000256" key="8">
    <source>
        <dbReference type="ARBA" id="ARBA00022670"/>
    </source>
</evidence>
<keyword evidence="7" id="KW-0964">Secreted</keyword>
<feature type="domain" description="USP" evidence="23">
    <location>
        <begin position="569"/>
        <end position="1333"/>
    </location>
</feature>
<evidence type="ECO:0000256" key="21">
    <source>
        <dbReference type="SAM" id="MobiDB-lite"/>
    </source>
</evidence>
<evidence type="ECO:0000256" key="20">
    <source>
        <dbReference type="PROSITE-ProRule" id="PRU10040"/>
    </source>
</evidence>
<evidence type="ECO:0000313" key="26">
    <source>
        <dbReference type="Proteomes" id="UP000187609"/>
    </source>
</evidence>
<organism evidence="25 26">
    <name type="scientific">Nicotiana attenuata</name>
    <name type="common">Coyote tobacco</name>
    <dbReference type="NCBI Taxonomy" id="49451"/>
    <lineage>
        <taxon>Eukaryota</taxon>
        <taxon>Viridiplantae</taxon>
        <taxon>Streptophyta</taxon>
        <taxon>Embryophyta</taxon>
        <taxon>Tracheophyta</taxon>
        <taxon>Spermatophyta</taxon>
        <taxon>Magnoliopsida</taxon>
        <taxon>eudicotyledons</taxon>
        <taxon>Gunneridae</taxon>
        <taxon>Pentapetalae</taxon>
        <taxon>asterids</taxon>
        <taxon>lamiids</taxon>
        <taxon>Solanales</taxon>
        <taxon>Solanaceae</taxon>
        <taxon>Nicotianoideae</taxon>
        <taxon>Nicotianeae</taxon>
        <taxon>Nicotiana</taxon>
    </lineage>
</organism>
<dbReference type="Pfam" id="PF02148">
    <property type="entry name" value="zf-UBP"/>
    <property type="match status" value="1"/>
</dbReference>
<dbReference type="InterPro" id="IPR018200">
    <property type="entry name" value="USP_CS"/>
</dbReference>
<comment type="subcellular location">
    <subcellularLocation>
        <location evidence="2">Secreted</location>
        <location evidence="2">Cell wall</location>
    </subcellularLocation>
</comment>
<dbReference type="InterPro" id="IPR001607">
    <property type="entry name" value="Znf_UBP"/>
</dbReference>
<dbReference type="GO" id="GO:0006508">
    <property type="term" value="P:proteolysis"/>
    <property type="evidence" value="ECO:0007669"/>
    <property type="project" value="UniProtKB-KW"/>
</dbReference>
<evidence type="ECO:0000256" key="19">
    <source>
        <dbReference type="PROSITE-ProRule" id="PRU00502"/>
    </source>
</evidence>
<feature type="compositionally biased region" description="Polar residues" evidence="21">
    <location>
        <begin position="358"/>
        <end position="374"/>
    </location>
</feature>
<dbReference type="SUPFAM" id="SSF51126">
    <property type="entry name" value="Pectin lyase-like"/>
    <property type="match status" value="1"/>
</dbReference>
<accession>A0A1J6KRM5</accession>
<feature type="compositionally biased region" description="Polar residues" evidence="21">
    <location>
        <begin position="1132"/>
        <end position="1164"/>
    </location>
</feature>
<feature type="compositionally biased region" description="Basic and acidic residues" evidence="21">
    <location>
        <begin position="771"/>
        <end position="781"/>
    </location>
</feature>
<feature type="compositionally biased region" description="Polar residues" evidence="21">
    <location>
        <begin position="1116"/>
        <end position="1125"/>
    </location>
</feature>
<evidence type="ECO:0000256" key="9">
    <source>
        <dbReference type="ARBA" id="ARBA00022723"/>
    </source>
</evidence>
<evidence type="ECO:0000256" key="18">
    <source>
        <dbReference type="ARBA" id="ARBA00058678"/>
    </source>
</evidence>
<feature type="region of interest" description="Disordered" evidence="21">
    <location>
        <begin position="1178"/>
        <end position="1197"/>
    </location>
</feature>
<comment type="catalytic activity">
    <reaction evidence="16">
        <text>[(1-&gt;4)-alpha-D-galacturonosyl methyl ester](n) + n H2O = [(1-&gt;4)-alpha-D-galacturonosyl](n) + n methanol + n H(+)</text>
        <dbReference type="Rhea" id="RHEA:22380"/>
        <dbReference type="Rhea" id="RHEA-COMP:14570"/>
        <dbReference type="Rhea" id="RHEA-COMP:14573"/>
        <dbReference type="ChEBI" id="CHEBI:15377"/>
        <dbReference type="ChEBI" id="CHEBI:15378"/>
        <dbReference type="ChEBI" id="CHEBI:17790"/>
        <dbReference type="ChEBI" id="CHEBI:140522"/>
        <dbReference type="ChEBI" id="CHEBI:140523"/>
        <dbReference type="EC" id="3.1.1.11"/>
    </reaction>
</comment>
<dbReference type="SMART" id="SM00290">
    <property type="entry name" value="ZnF_UBP"/>
    <property type="match status" value="1"/>
</dbReference>
<comment type="similarity">
    <text evidence="5">Belongs to the peptidase C19 family.</text>
</comment>
<protein>
    <submittedName>
        <fullName evidence="25">Ubiquitin carboxyl-terminal hydrolase 2</fullName>
    </submittedName>
</protein>
<dbReference type="SMR" id="A0A1J6KRM5"/>
<evidence type="ECO:0000259" key="24">
    <source>
        <dbReference type="PROSITE" id="PS50271"/>
    </source>
</evidence>
<dbReference type="InterPro" id="IPR000070">
    <property type="entry name" value="Pectinesterase_cat"/>
</dbReference>
<keyword evidence="22" id="KW-0472">Membrane</keyword>
<dbReference type="Gene3D" id="3.90.70.10">
    <property type="entry name" value="Cysteine proteinases"/>
    <property type="match status" value="2"/>
</dbReference>
<keyword evidence="22" id="KW-1133">Transmembrane helix</keyword>
<evidence type="ECO:0000256" key="15">
    <source>
        <dbReference type="ARBA" id="ARBA00023180"/>
    </source>
</evidence>
<dbReference type="InterPro" id="IPR028889">
    <property type="entry name" value="USP"/>
</dbReference>
<evidence type="ECO:0000256" key="2">
    <source>
        <dbReference type="ARBA" id="ARBA00004191"/>
    </source>
</evidence>
<dbReference type="STRING" id="49451.A0A1J6KRM5"/>
<evidence type="ECO:0000256" key="4">
    <source>
        <dbReference type="ARBA" id="ARBA00008891"/>
    </source>
</evidence>
<feature type="compositionally biased region" description="Basic residues" evidence="21">
    <location>
        <begin position="1096"/>
        <end position="1105"/>
    </location>
</feature>
<dbReference type="EMBL" id="MJEQ01002393">
    <property type="protein sequence ID" value="OIT27480.1"/>
    <property type="molecule type" value="Genomic_DNA"/>
</dbReference>
<name>A0A1J6KRM5_NICAT</name>
<keyword evidence="9" id="KW-0479">Metal-binding</keyword>
<evidence type="ECO:0000256" key="14">
    <source>
        <dbReference type="ARBA" id="ARBA00023085"/>
    </source>
</evidence>
<keyword evidence="15" id="KW-0325">Glycoprotein</keyword>
<evidence type="ECO:0000256" key="5">
    <source>
        <dbReference type="ARBA" id="ARBA00009085"/>
    </source>
</evidence>
<dbReference type="Gramene" id="OIT27480">
    <property type="protein sequence ID" value="OIT27480"/>
    <property type="gene ID" value="A4A49_34779"/>
</dbReference>
<evidence type="ECO:0000256" key="7">
    <source>
        <dbReference type="ARBA" id="ARBA00022525"/>
    </source>
</evidence>
<dbReference type="PROSITE" id="PS00972">
    <property type="entry name" value="USP_1"/>
    <property type="match status" value="1"/>
</dbReference>
<dbReference type="OMA" id="MAAGHYV"/>
<dbReference type="PANTHER" id="PTHR31321">
    <property type="entry name" value="ACYL-COA THIOESTER HYDROLASE YBHC-RELATED"/>
    <property type="match status" value="1"/>
</dbReference>
<keyword evidence="13" id="KW-0862">Zinc</keyword>
<dbReference type="PROSITE" id="PS00800">
    <property type="entry name" value="PECTINESTERASE_1"/>
    <property type="match status" value="1"/>
</dbReference>
<dbReference type="GO" id="GO:0042545">
    <property type="term" value="P:cell wall modification"/>
    <property type="evidence" value="ECO:0007669"/>
    <property type="project" value="InterPro"/>
</dbReference>
<comment type="catalytic activity">
    <reaction evidence="1">
        <text>Thiol-dependent hydrolysis of ester, thioester, amide, peptide and isopeptide bonds formed by the C-terminal Gly of ubiquitin (a 76-residue protein attached to proteins as an intracellular targeting signal).</text>
        <dbReference type="EC" id="3.4.19.12"/>
    </reaction>
</comment>
<dbReference type="GO" id="GO:0030599">
    <property type="term" value="F:pectinesterase activity"/>
    <property type="evidence" value="ECO:0007669"/>
    <property type="project" value="UniProtKB-EC"/>
</dbReference>
<dbReference type="GO" id="GO:0045490">
    <property type="term" value="P:pectin catabolic process"/>
    <property type="evidence" value="ECO:0007669"/>
    <property type="project" value="UniProtKB-UniPathway"/>
</dbReference>
<dbReference type="Pfam" id="PF00443">
    <property type="entry name" value="UCH"/>
    <property type="match status" value="1"/>
</dbReference>
<dbReference type="InterPro" id="IPR013083">
    <property type="entry name" value="Znf_RING/FYVE/PHD"/>
</dbReference>
<dbReference type="PROSITE" id="PS00503">
    <property type="entry name" value="PECTINESTERASE_2"/>
    <property type="match status" value="1"/>
</dbReference>
<dbReference type="UniPathway" id="UPA00545">
    <property type="reaction ID" value="UER00823"/>
</dbReference>
<comment type="pathway">
    <text evidence="3">Glycan metabolism; pectin degradation; 2-dehydro-3-deoxy-D-gluconate from pectin: step 1/5.</text>
</comment>
<comment type="function">
    <text evidence="18">Recognizes and hydrolyzes the peptide bond at the C-terminal Gly of ubiquitin. Involved in the processing of poly-ubiquitin precursors as well as that of ubiquitinated proteins. Is involved in resistance to the arginine analog canavanine (CAN).</text>
</comment>
<feature type="region of interest" description="Disordered" evidence="21">
    <location>
        <begin position="729"/>
        <end position="786"/>
    </location>
</feature>
<gene>
    <name evidence="25" type="primary">UBP2_1</name>
    <name evidence="25" type="ORF">A4A49_34779</name>
</gene>
<keyword evidence="26" id="KW-1185">Reference proteome</keyword>
<dbReference type="SUPFAM" id="SSF57850">
    <property type="entry name" value="RING/U-box"/>
    <property type="match status" value="1"/>
</dbReference>
<evidence type="ECO:0000256" key="3">
    <source>
        <dbReference type="ARBA" id="ARBA00005184"/>
    </source>
</evidence>
<comment type="function">
    <text evidence="17">Acts in the modification of cell walls via demethylesterification of cell wall pectin.</text>
</comment>
<keyword evidence="8" id="KW-0645">Protease</keyword>
<keyword evidence="22" id="KW-0812">Transmembrane</keyword>